<gene>
    <name evidence="1" type="ORF">AGRHK599_LOCUS4870</name>
</gene>
<dbReference type="AlphaFoldDB" id="A0AAN2A889"/>
<accession>A0AAN2A889</accession>
<dbReference type="Proteomes" id="UP000528185">
    <property type="component" value="Unassembled WGS sequence"/>
</dbReference>
<protein>
    <submittedName>
        <fullName evidence="1">Uncharacterized protein</fullName>
    </submittedName>
</protein>
<proteinExistence type="predicted"/>
<reference evidence="1 2" key="1">
    <citation type="submission" date="2020-06" db="EMBL/GenBank/DDBJ databases">
        <authorList>
            <person name="De Coninck B."/>
            <person name="Ibrahim H."/>
        </authorList>
    </citation>
    <scope>NUCLEOTIDE SEQUENCE [LARGE SCALE GENOMIC DNA]</scope>
    <source>
        <strain evidence="1">Ag_rhizogenes_K599</strain>
    </source>
</reference>
<evidence type="ECO:0000313" key="1">
    <source>
        <dbReference type="EMBL" id="CAD0216607.1"/>
    </source>
</evidence>
<evidence type="ECO:0000313" key="2">
    <source>
        <dbReference type="Proteomes" id="UP000528185"/>
    </source>
</evidence>
<organism evidence="1 2">
    <name type="scientific">Rhizobium rhizogenes</name>
    <name type="common">Agrobacterium rhizogenes</name>
    <dbReference type="NCBI Taxonomy" id="359"/>
    <lineage>
        <taxon>Bacteria</taxon>
        <taxon>Pseudomonadati</taxon>
        <taxon>Pseudomonadota</taxon>
        <taxon>Alphaproteobacteria</taxon>
        <taxon>Hyphomicrobiales</taxon>
        <taxon>Rhizobiaceae</taxon>
        <taxon>Rhizobium/Agrobacterium group</taxon>
        <taxon>Rhizobium</taxon>
    </lineage>
</organism>
<name>A0AAN2A889_RHIRH</name>
<sequence>MSKVFIGLAHLVAGITALSTIGHAGEQQLSTRLRIAVDEPMLTKGGAVIVAARPISGRDWRLLETEGSANAYEKEFRVKVSSPASIVEFVYPEGGTYSFRLEPVSGHASGMFVTREIRVGSAMVIDPETRQQVDWPSMSIIHVGGTVYDEGWARIFSSTFDLAFENRDESAFSVRRFAAGRIIGLSEAAIEAFIQDSK</sequence>
<dbReference type="RefSeq" id="WP_201101291.1">
    <property type="nucleotide sequence ID" value="NZ_CAICSX020000002.1"/>
</dbReference>
<comment type="caution">
    <text evidence="1">The sequence shown here is derived from an EMBL/GenBank/DDBJ whole genome shotgun (WGS) entry which is preliminary data.</text>
</comment>
<dbReference type="EMBL" id="CAICSX020000002">
    <property type="protein sequence ID" value="CAD0216607.1"/>
    <property type="molecule type" value="Genomic_DNA"/>
</dbReference>